<dbReference type="GO" id="GO:0004385">
    <property type="term" value="F:GMP kinase activity"/>
    <property type="evidence" value="ECO:0007669"/>
    <property type="project" value="UniProtKB-EC"/>
</dbReference>
<organism evidence="14">
    <name type="scientific">Chlamydomonas leiostraca</name>
    <dbReference type="NCBI Taxonomy" id="1034604"/>
    <lineage>
        <taxon>Eukaryota</taxon>
        <taxon>Viridiplantae</taxon>
        <taxon>Chlorophyta</taxon>
        <taxon>core chlorophytes</taxon>
        <taxon>Chlorophyceae</taxon>
        <taxon>CS clade</taxon>
        <taxon>Chlamydomonadales</taxon>
        <taxon>Chlamydomonadaceae</taxon>
        <taxon>Chlamydomonas</taxon>
    </lineage>
</organism>
<dbReference type="EC" id="2.7.4.8" evidence="4"/>
<keyword evidence="7" id="KW-0808">Transferase</keyword>
<keyword evidence="6" id="KW-0963">Cytoplasm</keyword>
<evidence type="ECO:0000256" key="3">
    <source>
        <dbReference type="ARBA" id="ARBA00005790"/>
    </source>
</evidence>
<dbReference type="NCBIfam" id="TIGR03263">
    <property type="entry name" value="guanyl_kin"/>
    <property type="match status" value="1"/>
</dbReference>
<evidence type="ECO:0000256" key="6">
    <source>
        <dbReference type="ARBA" id="ARBA00022490"/>
    </source>
</evidence>
<evidence type="ECO:0000256" key="2">
    <source>
        <dbReference type="ARBA" id="ARBA00004496"/>
    </source>
</evidence>
<dbReference type="SUPFAM" id="SSF52540">
    <property type="entry name" value="P-loop containing nucleoside triphosphate hydrolases"/>
    <property type="match status" value="1"/>
</dbReference>
<dbReference type="CDD" id="cd00071">
    <property type="entry name" value="GMPK"/>
    <property type="match status" value="1"/>
</dbReference>
<evidence type="ECO:0000256" key="11">
    <source>
        <dbReference type="ARBA" id="ARBA00030128"/>
    </source>
</evidence>
<dbReference type="GO" id="GO:0005524">
    <property type="term" value="F:ATP binding"/>
    <property type="evidence" value="ECO:0007669"/>
    <property type="project" value="UniProtKB-KW"/>
</dbReference>
<evidence type="ECO:0000313" key="14">
    <source>
        <dbReference type="EMBL" id="CAD8687894.1"/>
    </source>
</evidence>
<gene>
    <name evidence="14" type="ORF">CLEI1391_LOCUS13691</name>
</gene>
<dbReference type="AlphaFoldDB" id="A0A7S0RWB1"/>
<evidence type="ECO:0000256" key="12">
    <source>
        <dbReference type="ARBA" id="ARBA00048594"/>
    </source>
</evidence>
<dbReference type="InterPro" id="IPR008144">
    <property type="entry name" value="Guanylate_kin-like_dom"/>
</dbReference>
<dbReference type="Pfam" id="PF00625">
    <property type="entry name" value="Guanylate_kin"/>
    <property type="match status" value="1"/>
</dbReference>
<evidence type="ECO:0000256" key="10">
    <source>
        <dbReference type="ARBA" id="ARBA00022840"/>
    </source>
</evidence>
<dbReference type="PANTHER" id="PTHR23117:SF13">
    <property type="entry name" value="GUANYLATE KINASE"/>
    <property type="match status" value="1"/>
</dbReference>
<name>A0A7S0RWB1_9CHLO</name>
<feature type="domain" description="Guanylate kinase-like" evidence="13">
    <location>
        <begin position="91"/>
        <end position="271"/>
    </location>
</feature>
<dbReference type="Gene3D" id="3.40.50.300">
    <property type="entry name" value="P-loop containing nucleotide triphosphate hydrolases"/>
    <property type="match status" value="1"/>
</dbReference>
<evidence type="ECO:0000259" key="13">
    <source>
        <dbReference type="PROSITE" id="PS50052"/>
    </source>
</evidence>
<dbReference type="FunFam" id="3.30.63.10:FF:000005">
    <property type="entry name" value="Guanylate kinase"/>
    <property type="match status" value="1"/>
</dbReference>
<sequence>MAFVASMRLAASQKTALARRASSLVCHVLEKPGHSSASVATTSGLRQLSTTSPAPCPAKPYPALSPEIREAMQTHMGGPLNTGHMVPPPKPVVIIISGPSGVGKDTVVARLKERREDLYFVVTATSRPKRPSEVEGRDYFFVTKEKFEEWIANDMLLENALVYGEYKGIPRQQVDDALKAGTDVVLRIDVQGAATVKKLMPEAISIFVAAENEECLVGRLAARNTESMDKLAVRVATARSEVARIGEFDYVVVNGTGQLEQCVAQVSGIIDAEKARTCNRMRRGCSGNGNGSASSA</sequence>
<comment type="function">
    <text evidence="1">Essential for recycling GMP and indirectly, cGMP.</text>
</comment>
<evidence type="ECO:0000256" key="8">
    <source>
        <dbReference type="ARBA" id="ARBA00022741"/>
    </source>
</evidence>
<evidence type="ECO:0000256" key="9">
    <source>
        <dbReference type="ARBA" id="ARBA00022777"/>
    </source>
</evidence>
<dbReference type="EMBL" id="HBFB01024368">
    <property type="protein sequence ID" value="CAD8687894.1"/>
    <property type="molecule type" value="Transcribed_RNA"/>
</dbReference>
<proteinExistence type="inferred from homology"/>
<dbReference type="Gene3D" id="3.30.63.10">
    <property type="entry name" value="Guanylate Kinase phosphate binding domain"/>
    <property type="match status" value="1"/>
</dbReference>
<dbReference type="PROSITE" id="PS00856">
    <property type="entry name" value="GUANYLATE_KINASE_1"/>
    <property type="match status" value="1"/>
</dbReference>
<dbReference type="SMART" id="SM00072">
    <property type="entry name" value="GuKc"/>
    <property type="match status" value="1"/>
</dbReference>
<dbReference type="InterPro" id="IPR017665">
    <property type="entry name" value="Guanylate_kinase"/>
</dbReference>
<keyword evidence="8" id="KW-0547">Nucleotide-binding</keyword>
<evidence type="ECO:0000256" key="1">
    <source>
        <dbReference type="ARBA" id="ARBA00003531"/>
    </source>
</evidence>
<evidence type="ECO:0000256" key="7">
    <source>
        <dbReference type="ARBA" id="ARBA00022679"/>
    </source>
</evidence>
<dbReference type="InterPro" id="IPR020590">
    <property type="entry name" value="Guanylate_kinase_CS"/>
</dbReference>
<comment type="subcellular location">
    <subcellularLocation>
        <location evidence="2">Cytoplasm</location>
    </subcellularLocation>
</comment>
<comment type="catalytic activity">
    <reaction evidence="12">
        <text>GMP + ATP = GDP + ADP</text>
        <dbReference type="Rhea" id="RHEA:20780"/>
        <dbReference type="ChEBI" id="CHEBI:30616"/>
        <dbReference type="ChEBI" id="CHEBI:58115"/>
        <dbReference type="ChEBI" id="CHEBI:58189"/>
        <dbReference type="ChEBI" id="CHEBI:456216"/>
        <dbReference type="EC" id="2.7.4.8"/>
    </reaction>
</comment>
<dbReference type="InterPro" id="IPR008145">
    <property type="entry name" value="GK/Ca_channel_bsu"/>
</dbReference>
<protein>
    <recommendedName>
        <fullName evidence="5">Guanylate kinase</fullName>
        <ecNumber evidence="4">2.7.4.8</ecNumber>
    </recommendedName>
    <alternativeName>
        <fullName evidence="11">GMP kinase</fullName>
    </alternativeName>
</protein>
<evidence type="ECO:0000256" key="4">
    <source>
        <dbReference type="ARBA" id="ARBA00012961"/>
    </source>
</evidence>
<reference evidence="14" key="1">
    <citation type="submission" date="2021-01" db="EMBL/GenBank/DDBJ databases">
        <authorList>
            <person name="Corre E."/>
            <person name="Pelletier E."/>
            <person name="Niang G."/>
            <person name="Scheremetjew M."/>
            <person name="Finn R."/>
            <person name="Kale V."/>
            <person name="Holt S."/>
            <person name="Cochrane G."/>
            <person name="Meng A."/>
            <person name="Brown T."/>
            <person name="Cohen L."/>
        </authorList>
    </citation>
    <scope>NUCLEOTIDE SEQUENCE</scope>
    <source>
        <strain evidence="14">SAG 11-49</strain>
    </source>
</reference>
<comment type="similarity">
    <text evidence="3">Belongs to the guanylate kinase family.</text>
</comment>
<evidence type="ECO:0000256" key="5">
    <source>
        <dbReference type="ARBA" id="ARBA00016296"/>
    </source>
</evidence>
<accession>A0A7S0RWB1</accession>
<dbReference type="PROSITE" id="PS50052">
    <property type="entry name" value="GUANYLATE_KINASE_2"/>
    <property type="match status" value="1"/>
</dbReference>
<dbReference type="PANTHER" id="PTHR23117">
    <property type="entry name" value="GUANYLATE KINASE-RELATED"/>
    <property type="match status" value="1"/>
</dbReference>
<dbReference type="InterPro" id="IPR027417">
    <property type="entry name" value="P-loop_NTPase"/>
</dbReference>
<keyword evidence="9" id="KW-0418">Kinase</keyword>
<dbReference type="GO" id="GO:0005829">
    <property type="term" value="C:cytosol"/>
    <property type="evidence" value="ECO:0007669"/>
    <property type="project" value="TreeGrafter"/>
</dbReference>
<keyword evidence="10" id="KW-0067">ATP-binding</keyword>